<evidence type="ECO:0000313" key="3">
    <source>
        <dbReference type="Proteomes" id="UP001597469"/>
    </source>
</evidence>
<reference evidence="3" key="1">
    <citation type="journal article" date="2019" name="Int. J. Syst. Evol. Microbiol.">
        <title>The Global Catalogue of Microorganisms (GCM) 10K type strain sequencing project: providing services to taxonomists for standard genome sequencing and annotation.</title>
        <authorList>
            <consortium name="The Broad Institute Genomics Platform"/>
            <consortium name="The Broad Institute Genome Sequencing Center for Infectious Disease"/>
            <person name="Wu L."/>
            <person name="Ma J."/>
        </authorList>
    </citation>
    <scope>NUCLEOTIDE SEQUENCE [LARGE SCALE GENOMIC DNA]</scope>
    <source>
        <strain evidence="3">KCTC 42805</strain>
    </source>
</reference>
<dbReference type="EMBL" id="JBHULN010000002">
    <property type="protein sequence ID" value="MFD2570111.1"/>
    <property type="molecule type" value="Genomic_DNA"/>
</dbReference>
<proteinExistence type="predicted"/>
<organism evidence="2 3">
    <name type="scientific">Spirosoma soli</name>
    <dbReference type="NCBI Taxonomy" id="1770529"/>
    <lineage>
        <taxon>Bacteria</taxon>
        <taxon>Pseudomonadati</taxon>
        <taxon>Bacteroidota</taxon>
        <taxon>Cytophagia</taxon>
        <taxon>Cytophagales</taxon>
        <taxon>Cytophagaceae</taxon>
        <taxon>Spirosoma</taxon>
    </lineage>
</organism>
<comment type="caution">
    <text evidence="2">The sequence shown here is derived from an EMBL/GenBank/DDBJ whole genome shotgun (WGS) entry which is preliminary data.</text>
</comment>
<sequence length="245" mass="27974">MAYKPTLGFLNRMKRGRTNPNQLQIDFLAAFRRMLISLGSPENLPVNESLFMRMTDQWESTHVMPADLLFHKSPVEAVVFRLQKADRDSGTDRLRFPDEMIAGEIRGEQGLTGFSAKFREQGWIILPAELSAMYKNLFLTILTASIGLEHLYPSRTELLSEAERVALAAMLSEDEVRKFFGLRLSKFPDSFRSEVANYFNLPFDYVLKRANHLGLVSEQVIEESRSNTQPLRSATLRRPQSSRAA</sequence>
<evidence type="ECO:0008006" key="4">
    <source>
        <dbReference type="Google" id="ProtNLM"/>
    </source>
</evidence>
<name>A0ABW5M200_9BACT</name>
<protein>
    <recommendedName>
        <fullName evidence="4">ImmA/IrrE family metallo-endopeptidase</fullName>
    </recommendedName>
</protein>
<evidence type="ECO:0000313" key="2">
    <source>
        <dbReference type="EMBL" id="MFD2570111.1"/>
    </source>
</evidence>
<feature type="region of interest" description="Disordered" evidence="1">
    <location>
        <begin position="226"/>
        <end position="245"/>
    </location>
</feature>
<dbReference type="Proteomes" id="UP001597469">
    <property type="component" value="Unassembled WGS sequence"/>
</dbReference>
<evidence type="ECO:0000256" key="1">
    <source>
        <dbReference type="SAM" id="MobiDB-lite"/>
    </source>
</evidence>
<keyword evidence="3" id="KW-1185">Reference proteome</keyword>
<gene>
    <name evidence="2" type="ORF">ACFSUS_05655</name>
</gene>
<accession>A0ABW5M200</accession>